<dbReference type="CDD" id="cd09272">
    <property type="entry name" value="RNase_HI_RT_Ty1"/>
    <property type="match status" value="1"/>
</dbReference>
<gene>
    <name evidence="2" type="ORF">C2845_PM07G28320</name>
</gene>
<dbReference type="STRING" id="4540.A0A3L6SR95"/>
<evidence type="ECO:0000313" key="3">
    <source>
        <dbReference type="Proteomes" id="UP000275267"/>
    </source>
</evidence>
<dbReference type="PANTHER" id="PTHR11439:SF515">
    <property type="entry name" value="GAG-POL POLYPROTEIN"/>
    <property type="match status" value="1"/>
</dbReference>
<dbReference type="InterPro" id="IPR013103">
    <property type="entry name" value="RVT_2"/>
</dbReference>
<feature type="domain" description="Reverse transcriptase Ty1/copia-type" evidence="1">
    <location>
        <begin position="1"/>
        <end position="56"/>
    </location>
</feature>
<keyword evidence="3" id="KW-1185">Reference proteome</keyword>
<dbReference type="SUPFAM" id="SSF56672">
    <property type="entry name" value="DNA/RNA polymerases"/>
    <property type="match status" value="1"/>
</dbReference>
<accession>A0A3L6SR95</accession>
<reference evidence="3" key="1">
    <citation type="journal article" date="2019" name="Nat. Commun.">
        <title>The genome of broomcorn millet.</title>
        <authorList>
            <person name="Zou C."/>
            <person name="Miki D."/>
            <person name="Li D."/>
            <person name="Tang Q."/>
            <person name="Xiao L."/>
            <person name="Rajput S."/>
            <person name="Deng P."/>
            <person name="Jia W."/>
            <person name="Huang R."/>
            <person name="Zhang M."/>
            <person name="Sun Y."/>
            <person name="Hu J."/>
            <person name="Fu X."/>
            <person name="Schnable P.S."/>
            <person name="Li F."/>
            <person name="Zhang H."/>
            <person name="Feng B."/>
            <person name="Zhu X."/>
            <person name="Liu R."/>
            <person name="Schnable J.C."/>
            <person name="Zhu J.-K."/>
            <person name="Zhang H."/>
        </authorList>
    </citation>
    <scope>NUCLEOTIDE SEQUENCE [LARGE SCALE GENOMIC DNA]</scope>
</reference>
<evidence type="ECO:0000259" key="1">
    <source>
        <dbReference type="Pfam" id="PF07727"/>
    </source>
</evidence>
<protein>
    <recommendedName>
        <fullName evidence="1">Reverse transcriptase Ty1/copia-type domain-containing protein</fullName>
    </recommendedName>
</protein>
<organism evidence="2 3">
    <name type="scientific">Panicum miliaceum</name>
    <name type="common">Proso millet</name>
    <name type="synonym">Broomcorn millet</name>
    <dbReference type="NCBI Taxonomy" id="4540"/>
    <lineage>
        <taxon>Eukaryota</taxon>
        <taxon>Viridiplantae</taxon>
        <taxon>Streptophyta</taxon>
        <taxon>Embryophyta</taxon>
        <taxon>Tracheophyta</taxon>
        <taxon>Spermatophyta</taxon>
        <taxon>Magnoliopsida</taxon>
        <taxon>Liliopsida</taxon>
        <taxon>Poales</taxon>
        <taxon>Poaceae</taxon>
        <taxon>PACMAD clade</taxon>
        <taxon>Panicoideae</taxon>
        <taxon>Panicodae</taxon>
        <taxon>Paniceae</taxon>
        <taxon>Panicinae</taxon>
        <taxon>Panicum</taxon>
        <taxon>Panicum sect. Panicum</taxon>
    </lineage>
</organism>
<evidence type="ECO:0000313" key="2">
    <source>
        <dbReference type="EMBL" id="RLN25138.1"/>
    </source>
</evidence>
<sequence>MKAQFLMSDLGLLSFYLGIEVRHNARGIALNQRSYAARILDTAGMKGCNPTTTPMEERLRLSRESTAKEVNATAYRRIIGSLRYHVNTRPDLAFSVGYVSRFMERPTVEHMGAVKRLLRYIAGTIDYGLIYPRGSGEAKLVGYSDSNLAGDIDTCKSTSGALFFLGASLISWQSTKQRIVALSSCEAEYVAATMAVSQAIWLARLLGDLKGKEAATVKLKMDSMSTLALSKNPVFHERSKHIDVRYHFIRDCLENGGISTEFVSTKDSLSALL</sequence>
<comment type="caution">
    <text evidence="2">The sequence shown here is derived from an EMBL/GenBank/DDBJ whole genome shotgun (WGS) entry which is preliminary data.</text>
</comment>
<name>A0A3L6SR95_PANMI</name>
<dbReference type="EMBL" id="PQIB02000004">
    <property type="protein sequence ID" value="RLN25138.1"/>
    <property type="molecule type" value="Genomic_DNA"/>
</dbReference>
<proteinExistence type="predicted"/>
<dbReference type="OrthoDB" id="655282at2759"/>
<dbReference type="AlphaFoldDB" id="A0A3L6SR95"/>
<dbReference type="Pfam" id="PF07727">
    <property type="entry name" value="RVT_2"/>
    <property type="match status" value="1"/>
</dbReference>
<dbReference type="PANTHER" id="PTHR11439">
    <property type="entry name" value="GAG-POL-RELATED RETROTRANSPOSON"/>
    <property type="match status" value="1"/>
</dbReference>
<dbReference type="InterPro" id="IPR043502">
    <property type="entry name" value="DNA/RNA_pol_sf"/>
</dbReference>
<dbReference type="Proteomes" id="UP000275267">
    <property type="component" value="Unassembled WGS sequence"/>
</dbReference>